<keyword evidence="4" id="KW-1185">Reference proteome</keyword>
<dbReference type="AlphaFoldDB" id="A0A926ZIG8"/>
<accession>A0A926ZIG8</accession>
<dbReference type="Proteomes" id="UP000641646">
    <property type="component" value="Unassembled WGS sequence"/>
</dbReference>
<keyword evidence="1" id="KW-0175">Coiled coil</keyword>
<evidence type="ECO:0000313" key="4">
    <source>
        <dbReference type="Proteomes" id="UP000641646"/>
    </source>
</evidence>
<dbReference type="GO" id="GO:0032259">
    <property type="term" value="P:methylation"/>
    <property type="evidence" value="ECO:0007669"/>
    <property type="project" value="UniProtKB-KW"/>
</dbReference>
<reference evidence="3" key="2">
    <citation type="submission" date="2020-08" db="EMBL/GenBank/DDBJ databases">
        <authorList>
            <person name="Chen M."/>
            <person name="Teng W."/>
            <person name="Zhao L."/>
            <person name="Hu C."/>
            <person name="Zhou Y."/>
            <person name="Han B."/>
            <person name="Song L."/>
            <person name="Shu W."/>
        </authorList>
    </citation>
    <scope>NUCLEOTIDE SEQUENCE</scope>
    <source>
        <strain evidence="3">FACHB-1375</strain>
    </source>
</reference>
<dbReference type="Pfam" id="PF08241">
    <property type="entry name" value="Methyltransf_11"/>
    <property type="match status" value="1"/>
</dbReference>
<feature type="domain" description="Methyltransferase type 11" evidence="2">
    <location>
        <begin position="36"/>
        <end position="149"/>
    </location>
</feature>
<gene>
    <name evidence="3" type="ORF">H6G03_19710</name>
</gene>
<dbReference type="Gene3D" id="3.40.50.150">
    <property type="entry name" value="Vaccinia Virus protein VP39"/>
    <property type="match status" value="1"/>
</dbReference>
<feature type="coiled-coil region" evidence="1">
    <location>
        <begin position="168"/>
        <end position="195"/>
    </location>
</feature>
<dbReference type="InterPro" id="IPR029063">
    <property type="entry name" value="SAM-dependent_MTases_sf"/>
</dbReference>
<evidence type="ECO:0000259" key="2">
    <source>
        <dbReference type="Pfam" id="PF08241"/>
    </source>
</evidence>
<dbReference type="CDD" id="cd02440">
    <property type="entry name" value="AdoMet_MTases"/>
    <property type="match status" value="1"/>
</dbReference>
<dbReference type="PANTHER" id="PTHR43591">
    <property type="entry name" value="METHYLTRANSFERASE"/>
    <property type="match status" value="1"/>
</dbReference>
<organism evidence="3 4">
    <name type="scientific">Aerosakkonema funiforme FACHB-1375</name>
    <dbReference type="NCBI Taxonomy" id="2949571"/>
    <lineage>
        <taxon>Bacteria</taxon>
        <taxon>Bacillati</taxon>
        <taxon>Cyanobacteriota</taxon>
        <taxon>Cyanophyceae</taxon>
        <taxon>Oscillatoriophycideae</taxon>
        <taxon>Aerosakkonematales</taxon>
        <taxon>Aerosakkonemataceae</taxon>
        <taxon>Aerosakkonema</taxon>
    </lineage>
</organism>
<dbReference type="SUPFAM" id="SSF53335">
    <property type="entry name" value="S-adenosyl-L-methionine-dependent methyltransferases"/>
    <property type="match status" value="1"/>
</dbReference>
<dbReference type="InterPro" id="IPR013216">
    <property type="entry name" value="Methyltransf_11"/>
</dbReference>
<dbReference type="GO" id="GO:0008757">
    <property type="term" value="F:S-adenosylmethionine-dependent methyltransferase activity"/>
    <property type="evidence" value="ECO:0007669"/>
    <property type="project" value="InterPro"/>
</dbReference>
<name>A0A926ZIG8_9CYAN</name>
<protein>
    <submittedName>
        <fullName evidence="3">Class I SAM-dependent methyltransferase</fullName>
    </submittedName>
</protein>
<keyword evidence="3" id="KW-0808">Transferase</keyword>
<evidence type="ECO:0000256" key="1">
    <source>
        <dbReference type="SAM" id="Coils"/>
    </source>
</evidence>
<keyword evidence="3" id="KW-0489">Methyltransferase</keyword>
<dbReference type="EMBL" id="JACJPW010000051">
    <property type="protein sequence ID" value="MBD2183262.1"/>
    <property type="molecule type" value="Genomic_DNA"/>
</dbReference>
<sequence length="297" mass="33264">MKVNTTYEPYSQQPEYLDANRELLRTLSLDSVRQVLDLACGTGVMTSLLFELKPDISVIGIDLSAQSLEIAREDFQQKKLLVDDKTSLDAVLKSGKGSVMLMQGSADELPFESESVDLVVMGGAIHLISDKHKLLSNIQRVLRFGGMFTFNTVFYVGTYPEGTEKVYTEWLKESLAVLEKKNEELRAAGKETIKRQRGKVGRAFDKGWMSPSEWGELLKIHGLVVNREYQRSVMMTKQSFETVGAYGGLSEVLMSGYPVEIASECLQEGANRAFSNLGITEIPRYWLEIVAVKQRSN</sequence>
<comment type="caution">
    <text evidence="3">The sequence shown here is derived from an EMBL/GenBank/DDBJ whole genome shotgun (WGS) entry which is preliminary data.</text>
</comment>
<proteinExistence type="predicted"/>
<reference evidence="3" key="1">
    <citation type="journal article" date="2015" name="ISME J.">
        <title>Draft Genome Sequence of Streptomyces incarnatus NRRL8089, which Produces the Nucleoside Antibiotic Sinefungin.</title>
        <authorList>
            <person name="Oshima K."/>
            <person name="Hattori M."/>
            <person name="Shimizu H."/>
            <person name="Fukuda K."/>
            <person name="Nemoto M."/>
            <person name="Inagaki K."/>
            <person name="Tamura T."/>
        </authorList>
    </citation>
    <scope>NUCLEOTIDE SEQUENCE</scope>
    <source>
        <strain evidence="3">FACHB-1375</strain>
    </source>
</reference>
<evidence type="ECO:0000313" key="3">
    <source>
        <dbReference type="EMBL" id="MBD2183262.1"/>
    </source>
</evidence>
<dbReference type="RefSeq" id="WP_190467226.1">
    <property type="nucleotide sequence ID" value="NZ_JACJPW010000051.1"/>
</dbReference>